<evidence type="ECO:0000313" key="6">
    <source>
        <dbReference type="EMBL" id="RMJ14254.1"/>
    </source>
</evidence>
<feature type="region of interest" description="Disordered" evidence="4">
    <location>
        <begin position="46"/>
        <end position="65"/>
    </location>
</feature>
<feature type="domain" description="Carboxylesterase type B" evidence="5">
    <location>
        <begin position="17"/>
        <end position="507"/>
    </location>
</feature>
<evidence type="ECO:0000259" key="5">
    <source>
        <dbReference type="Pfam" id="PF00135"/>
    </source>
</evidence>
<reference evidence="6 7" key="1">
    <citation type="submission" date="2017-06" db="EMBL/GenBank/DDBJ databases">
        <title>Comparative genomic analysis of Ambrosia Fusariam Clade fungi.</title>
        <authorList>
            <person name="Stajich J.E."/>
            <person name="Carrillo J."/>
            <person name="Kijimoto T."/>
            <person name="Eskalen A."/>
            <person name="O'Donnell K."/>
            <person name="Kasson M."/>
        </authorList>
    </citation>
    <scope>NUCLEOTIDE SEQUENCE [LARGE SCALE GENOMIC DNA]</scope>
    <source>
        <strain evidence="6">UCR3666</strain>
    </source>
</reference>
<gene>
    <name evidence="6" type="ORF">CDV36_006054</name>
</gene>
<dbReference type="InterPro" id="IPR050309">
    <property type="entry name" value="Type-B_Carboxylest/Lipase"/>
</dbReference>
<keyword evidence="2 3" id="KW-0378">Hydrolase</keyword>
<dbReference type="OrthoDB" id="408631at2759"/>
<dbReference type="Pfam" id="PF00135">
    <property type="entry name" value="COesterase"/>
    <property type="match status" value="1"/>
</dbReference>
<dbReference type="STRING" id="2010991.A0A3M2S9L3"/>
<evidence type="ECO:0000256" key="1">
    <source>
        <dbReference type="ARBA" id="ARBA00005964"/>
    </source>
</evidence>
<dbReference type="PROSITE" id="PS00122">
    <property type="entry name" value="CARBOXYLESTERASE_B_1"/>
    <property type="match status" value="1"/>
</dbReference>
<dbReference type="GO" id="GO:0016787">
    <property type="term" value="F:hydrolase activity"/>
    <property type="evidence" value="ECO:0007669"/>
    <property type="project" value="UniProtKB-KW"/>
</dbReference>
<dbReference type="InterPro" id="IPR019826">
    <property type="entry name" value="Carboxylesterase_B_AS"/>
</dbReference>
<evidence type="ECO:0000313" key="7">
    <source>
        <dbReference type="Proteomes" id="UP000277212"/>
    </source>
</evidence>
<dbReference type="EMBL" id="NKUJ01000089">
    <property type="protein sequence ID" value="RMJ14254.1"/>
    <property type="molecule type" value="Genomic_DNA"/>
</dbReference>
<accession>A0A3M2S9L3</accession>
<dbReference type="InterPro" id="IPR019819">
    <property type="entry name" value="Carboxylesterase_B_CS"/>
</dbReference>
<dbReference type="InterPro" id="IPR029058">
    <property type="entry name" value="AB_hydrolase_fold"/>
</dbReference>
<evidence type="ECO:0000256" key="3">
    <source>
        <dbReference type="RuleBase" id="RU361235"/>
    </source>
</evidence>
<dbReference type="Gene3D" id="3.40.50.1820">
    <property type="entry name" value="alpha/beta hydrolase"/>
    <property type="match status" value="1"/>
</dbReference>
<sequence>MSNHPSTQAHLNSQASSPVVETQSGYVRGNTINGIHAFKGVPFAAPPFGPNHLRPPQPPQPWQGVREALTFGPKSPQTAYPPGIAEALAELVTSGEDCLTLNVWTPDLEAAGLPVMVWIPGGMFEFHATGGSALYDGSRFARDGVVCVTISYRVGVEGFLYLPSDGISNLGLLDQIAALDWVQKNITNFGGDPDKVTIFGESAGGMSVATLLAVPRAKGLFHRAIIQSGNSPKVNSAATAERIGRRFAEMLGIEATWEAVAATPYDRILEAQAKLREELQSQPNPAFWGEVALSYLPWAPVVDGDILPEHPLDAVTAGVAAGVDLMVGSNTDETRLFFVSDGSIDRVTEQVLPMMTGGYGMSPEGLSTYRSWYPEASAGELFSAIQTDWYWRIPAIRFADAHSKAPGASTYMYEFAWPSPQMEGRLGAAHAVEIAFVFDTLGPGTEVLLGSSPPQALANEMHTAWVAFASMGDPNWPKYDATRRATMHFDTESRVIDDPLKRELDLWEGTL</sequence>
<dbReference type="EC" id="3.1.1.-" evidence="3"/>
<evidence type="ECO:0000256" key="2">
    <source>
        <dbReference type="ARBA" id="ARBA00022801"/>
    </source>
</evidence>
<organism evidence="6 7">
    <name type="scientific">Fusarium kuroshium</name>
    <dbReference type="NCBI Taxonomy" id="2010991"/>
    <lineage>
        <taxon>Eukaryota</taxon>
        <taxon>Fungi</taxon>
        <taxon>Dikarya</taxon>
        <taxon>Ascomycota</taxon>
        <taxon>Pezizomycotina</taxon>
        <taxon>Sordariomycetes</taxon>
        <taxon>Hypocreomycetidae</taxon>
        <taxon>Hypocreales</taxon>
        <taxon>Nectriaceae</taxon>
        <taxon>Fusarium</taxon>
        <taxon>Fusarium solani species complex</taxon>
    </lineage>
</organism>
<keyword evidence="7" id="KW-1185">Reference proteome</keyword>
<feature type="region of interest" description="Disordered" evidence="4">
    <location>
        <begin position="1"/>
        <end position="21"/>
    </location>
</feature>
<dbReference type="PROSITE" id="PS00941">
    <property type="entry name" value="CARBOXYLESTERASE_B_2"/>
    <property type="match status" value="1"/>
</dbReference>
<name>A0A3M2S9L3_9HYPO</name>
<dbReference type="AlphaFoldDB" id="A0A3M2S9L3"/>
<comment type="similarity">
    <text evidence="1 3">Belongs to the type-B carboxylesterase/lipase family.</text>
</comment>
<dbReference type="Proteomes" id="UP000277212">
    <property type="component" value="Unassembled WGS sequence"/>
</dbReference>
<feature type="compositionally biased region" description="Pro residues" evidence="4">
    <location>
        <begin position="46"/>
        <end position="61"/>
    </location>
</feature>
<evidence type="ECO:0000256" key="4">
    <source>
        <dbReference type="SAM" id="MobiDB-lite"/>
    </source>
</evidence>
<dbReference type="SUPFAM" id="SSF53474">
    <property type="entry name" value="alpha/beta-Hydrolases"/>
    <property type="match status" value="1"/>
</dbReference>
<dbReference type="PANTHER" id="PTHR11559">
    <property type="entry name" value="CARBOXYLESTERASE"/>
    <property type="match status" value="1"/>
</dbReference>
<dbReference type="InterPro" id="IPR002018">
    <property type="entry name" value="CarbesteraseB"/>
</dbReference>
<protein>
    <recommendedName>
        <fullName evidence="3">Carboxylic ester hydrolase</fullName>
        <ecNumber evidence="3">3.1.1.-</ecNumber>
    </recommendedName>
</protein>
<comment type="caution">
    <text evidence="6">The sequence shown here is derived from an EMBL/GenBank/DDBJ whole genome shotgun (WGS) entry which is preliminary data.</text>
</comment>
<proteinExistence type="inferred from homology"/>